<accession>A0A8T8K2A3</accession>
<dbReference type="GeneID" id="64819368"/>
<organism evidence="2 3">
    <name type="scientific">Methanobacterium alkalithermotolerans</name>
    <dbReference type="NCBI Taxonomy" id="2731220"/>
    <lineage>
        <taxon>Archaea</taxon>
        <taxon>Methanobacteriati</taxon>
        <taxon>Methanobacteriota</taxon>
        <taxon>Methanomada group</taxon>
        <taxon>Methanobacteria</taxon>
        <taxon>Methanobacteriales</taxon>
        <taxon>Methanobacteriaceae</taxon>
        <taxon>Methanobacterium</taxon>
    </lineage>
</organism>
<proteinExistence type="predicted"/>
<dbReference type="SUPFAM" id="SSF53146">
    <property type="entry name" value="Nitrogenase accessory factor-like"/>
    <property type="match status" value="1"/>
</dbReference>
<dbReference type="InterPro" id="IPR051840">
    <property type="entry name" value="NifX/NifY_domain"/>
</dbReference>
<dbReference type="OrthoDB" id="85838at2157"/>
<evidence type="ECO:0000313" key="2">
    <source>
        <dbReference type="EMBL" id="QUH22504.1"/>
    </source>
</evidence>
<dbReference type="Gene3D" id="3.30.420.130">
    <property type="entry name" value="Dinitrogenase iron-molybdenum cofactor biosynthesis domain"/>
    <property type="match status" value="1"/>
</dbReference>
<dbReference type="EMBL" id="CP058560">
    <property type="protein sequence ID" value="QUH22504.1"/>
    <property type="molecule type" value="Genomic_DNA"/>
</dbReference>
<dbReference type="InterPro" id="IPR003731">
    <property type="entry name" value="Di-Nase_FeMo-co_biosynth"/>
</dbReference>
<dbReference type="PANTHER" id="PTHR33937:SF2">
    <property type="entry name" value="DINITROGENASE IRON-MOLYBDENUM COFACTOR BIOSYNTHESIS DOMAIN-CONTAINING PROTEIN"/>
    <property type="match status" value="1"/>
</dbReference>
<gene>
    <name evidence="2" type="ORF">HYG87_01350</name>
</gene>
<reference evidence="2" key="1">
    <citation type="submission" date="2020-07" db="EMBL/GenBank/DDBJ databases">
        <title>Methanobacterium. sp. MethCan genome.</title>
        <authorList>
            <person name="Postec A."/>
            <person name="Quemeneur M."/>
        </authorList>
    </citation>
    <scope>NUCLEOTIDE SEQUENCE</scope>
    <source>
        <strain evidence="2">MethCAN</strain>
    </source>
</reference>
<dbReference type="Pfam" id="PF02579">
    <property type="entry name" value="Nitro_FeMo-Co"/>
    <property type="match status" value="1"/>
</dbReference>
<dbReference type="AlphaFoldDB" id="A0A8T8K2A3"/>
<dbReference type="PANTHER" id="PTHR33937">
    <property type="entry name" value="IRON-MOLYBDENUM PROTEIN-RELATED-RELATED"/>
    <property type="match status" value="1"/>
</dbReference>
<evidence type="ECO:0000313" key="3">
    <source>
        <dbReference type="Proteomes" id="UP000681041"/>
    </source>
</evidence>
<sequence length="114" mass="12752">MTLRVAVASSDGKFVNQHFGKATKFLIFDIEAEGKFEFVEVRNTAPSCVSYQQHDEEELIDTVDLLKDSRVVVVSQIGPGASQRVIDANMIPLMYPGFIEEALNEISLNLDKFE</sequence>
<protein>
    <submittedName>
        <fullName evidence="2">Dinitrogenase iron-molybdenum cofactor biosynthesis protein</fullName>
    </submittedName>
</protein>
<feature type="domain" description="Dinitrogenase iron-molybdenum cofactor biosynthesis" evidence="1">
    <location>
        <begin position="11"/>
        <end position="106"/>
    </location>
</feature>
<name>A0A8T8K2A3_9EURY</name>
<keyword evidence="3" id="KW-1185">Reference proteome</keyword>
<dbReference type="Proteomes" id="UP000681041">
    <property type="component" value="Chromosome"/>
</dbReference>
<dbReference type="RefSeq" id="WP_211533448.1">
    <property type="nucleotide sequence ID" value="NZ_CP058560.1"/>
</dbReference>
<dbReference type="KEGG" id="meme:HYG87_01350"/>
<evidence type="ECO:0000259" key="1">
    <source>
        <dbReference type="Pfam" id="PF02579"/>
    </source>
</evidence>
<dbReference type="InterPro" id="IPR036105">
    <property type="entry name" value="DiNase_FeMo-co_biosyn_sf"/>
</dbReference>